<accession>A0A397VUD5</accession>
<dbReference type="Proteomes" id="UP000266673">
    <property type="component" value="Unassembled WGS sequence"/>
</dbReference>
<dbReference type="InterPro" id="IPR051681">
    <property type="entry name" value="Ser/Thr_Kinases-Pseudokinases"/>
</dbReference>
<reference evidence="3 4" key="1">
    <citation type="submission" date="2018-06" db="EMBL/GenBank/DDBJ databases">
        <title>Comparative genomics reveals the genomic features of Rhizophagus irregularis, R. cerebriforme, R. diaphanum and Gigaspora rosea, and their symbiotic lifestyle signature.</title>
        <authorList>
            <person name="Morin E."/>
            <person name="San Clemente H."/>
            <person name="Chen E.C.H."/>
            <person name="De La Providencia I."/>
            <person name="Hainaut M."/>
            <person name="Kuo A."/>
            <person name="Kohler A."/>
            <person name="Murat C."/>
            <person name="Tang N."/>
            <person name="Roy S."/>
            <person name="Loubradou J."/>
            <person name="Henrissat B."/>
            <person name="Grigoriev I.V."/>
            <person name="Corradi N."/>
            <person name="Roux C."/>
            <person name="Martin F.M."/>
        </authorList>
    </citation>
    <scope>NUCLEOTIDE SEQUENCE [LARGE SCALE GENOMIC DNA]</scope>
    <source>
        <strain evidence="3 4">DAOM 194757</strain>
    </source>
</reference>
<keyword evidence="3" id="KW-0808">Transferase</keyword>
<feature type="binding site" evidence="1">
    <location>
        <position position="61"/>
    </location>
    <ligand>
        <name>ATP</name>
        <dbReference type="ChEBI" id="CHEBI:30616"/>
    </ligand>
</feature>
<evidence type="ECO:0000256" key="1">
    <source>
        <dbReference type="PROSITE-ProRule" id="PRU10141"/>
    </source>
</evidence>
<organism evidence="3 4">
    <name type="scientific">Gigaspora rosea</name>
    <dbReference type="NCBI Taxonomy" id="44941"/>
    <lineage>
        <taxon>Eukaryota</taxon>
        <taxon>Fungi</taxon>
        <taxon>Fungi incertae sedis</taxon>
        <taxon>Mucoromycota</taxon>
        <taxon>Glomeromycotina</taxon>
        <taxon>Glomeromycetes</taxon>
        <taxon>Diversisporales</taxon>
        <taxon>Gigasporaceae</taxon>
        <taxon>Gigaspora</taxon>
    </lineage>
</organism>
<feature type="domain" description="Protein kinase" evidence="2">
    <location>
        <begin position="26"/>
        <end position="297"/>
    </location>
</feature>
<dbReference type="Gene3D" id="1.10.510.10">
    <property type="entry name" value="Transferase(Phosphotransferase) domain 1"/>
    <property type="match status" value="1"/>
</dbReference>
<gene>
    <name evidence="3" type="ORF">C2G38_2067594</name>
</gene>
<dbReference type="GO" id="GO:0004674">
    <property type="term" value="F:protein serine/threonine kinase activity"/>
    <property type="evidence" value="ECO:0007669"/>
    <property type="project" value="TreeGrafter"/>
</dbReference>
<keyword evidence="1" id="KW-0067">ATP-binding</keyword>
<comment type="caution">
    <text evidence="3">The sequence shown here is derived from an EMBL/GenBank/DDBJ whole genome shotgun (WGS) entry which is preliminary data.</text>
</comment>
<dbReference type="PROSITE" id="PS50011">
    <property type="entry name" value="PROTEIN_KINASE_DOM"/>
    <property type="match status" value="1"/>
</dbReference>
<dbReference type="EMBL" id="QKWP01000177">
    <property type="protein sequence ID" value="RIB25371.1"/>
    <property type="molecule type" value="Genomic_DNA"/>
</dbReference>
<dbReference type="Pfam" id="PF07714">
    <property type="entry name" value="PK_Tyr_Ser-Thr"/>
    <property type="match status" value="1"/>
</dbReference>
<proteinExistence type="predicted"/>
<keyword evidence="1" id="KW-0547">Nucleotide-binding</keyword>
<dbReference type="InterPro" id="IPR017441">
    <property type="entry name" value="Protein_kinase_ATP_BS"/>
</dbReference>
<evidence type="ECO:0000313" key="4">
    <source>
        <dbReference type="Proteomes" id="UP000266673"/>
    </source>
</evidence>
<dbReference type="PANTHER" id="PTHR44329">
    <property type="entry name" value="SERINE/THREONINE-PROTEIN KINASE TNNI3K-RELATED"/>
    <property type="match status" value="1"/>
</dbReference>
<dbReference type="GO" id="GO:0005524">
    <property type="term" value="F:ATP binding"/>
    <property type="evidence" value="ECO:0007669"/>
    <property type="project" value="UniProtKB-UniRule"/>
</dbReference>
<dbReference type="InterPro" id="IPR001245">
    <property type="entry name" value="Ser-Thr/Tyr_kinase_cat_dom"/>
</dbReference>
<evidence type="ECO:0000259" key="2">
    <source>
        <dbReference type="PROSITE" id="PS50011"/>
    </source>
</evidence>
<dbReference type="SUPFAM" id="SSF56112">
    <property type="entry name" value="Protein kinase-like (PK-like)"/>
    <property type="match status" value="1"/>
</dbReference>
<dbReference type="AlphaFoldDB" id="A0A397VUD5"/>
<name>A0A397VUD5_9GLOM</name>
<dbReference type="InterPro" id="IPR000719">
    <property type="entry name" value="Prot_kinase_dom"/>
</dbReference>
<dbReference type="InterPro" id="IPR011009">
    <property type="entry name" value="Kinase-like_dom_sf"/>
</dbReference>
<keyword evidence="4" id="KW-1185">Reference proteome</keyword>
<evidence type="ECO:0000313" key="3">
    <source>
        <dbReference type="EMBL" id="RIB25371.1"/>
    </source>
</evidence>
<dbReference type="OrthoDB" id="2359368at2759"/>
<dbReference type="STRING" id="44941.A0A397VUD5"/>
<sequence>MIDIDDWFQSAIDDYELKNIPFENFGKKKKKIGRGGFGDIYSTTCKSIPSISAIPEVIALKGVSVGEEDSGMSIKRFLNELKLHSMAKNDRIIKFFGVSRDEDNDQYYLIIEFADGGDLRGYLTRNKNNIQWEEKLNLAIQITEGIAYIHNELNTAHRDLHTKNILIHKGSAKISDFGLSKCLDSTITTRSKIFGVIPFIEPQVFHDRRYKPDKKSDIYSLGVLFWEISSCCTPFRDVNHTTLGNEIFMGLREKPVPETPLEYVQIYSGCWETEPTQRFELNYIIDRLKTTSLTPVFEDPIIPESETPSDLYLKIDNNFASLSIITDLDISTNIRVQHVSSSINSKNYLKTTVKPIKISLPLRTIGELWLLNFFEKFYLFNLMILLLSSWFFNI</sequence>
<dbReference type="PROSITE" id="PS00107">
    <property type="entry name" value="PROTEIN_KINASE_ATP"/>
    <property type="match status" value="1"/>
</dbReference>
<keyword evidence="3" id="KW-0418">Kinase</keyword>
<protein>
    <submittedName>
        <fullName evidence="3">Kinase-like domain-containing protein</fullName>
    </submittedName>
</protein>